<name>A0ABQ7VLX1_SOLTU</name>
<dbReference type="Proteomes" id="UP000826656">
    <property type="component" value="Unassembled WGS sequence"/>
</dbReference>
<evidence type="ECO:0000313" key="2">
    <source>
        <dbReference type="Proteomes" id="UP000826656"/>
    </source>
</evidence>
<dbReference type="SUPFAM" id="SSF56219">
    <property type="entry name" value="DNase I-like"/>
    <property type="match status" value="1"/>
</dbReference>
<comment type="caution">
    <text evidence="1">The sequence shown here is derived from an EMBL/GenBank/DDBJ whole genome shotgun (WGS) entry which is preliminary data.</text>
</comment>
<dbReference type="PANTHER" id="PTHR33710">
    <property type="entry name" value="BNAC02G09200D PROTEIN"/>
    <property type="match status" value="1"/>
</dbReference>
<dbReference type="PANTHER" id="PTHR33710:SF79">
    <property type="entry name" value="OS06G0205337 PROTEIN"/>
    <property type="match status" value="1"/>
</dbReference>
<evidence type="ECO:0000313" key="1">
    <source>
        <dbReference type="EMBL" id="KAH0769503.1"/>
    </source>
</evidence>
<protein>
    <recommendedName>
        <fullName evidence="3">Endonuclease/exonuclease/phosphatase domain-containing protein</fullName>
    </recommendedName>
</protein>
<accession>A0ABQ7VLX1</accession>
<sequence length="322" mass="37314">MEPFQEVRQIHKFKRKLGMQYANLNQNGKIWIFVQEHVQNGVISDTEQQISLQLHFLETGQTVVTTALIGGDFNVILYEEEKIGGLPIYPQENEDFAFCVNSYDILDIHFTGSPYTWWNGRIDQDWIFKRLDRFFVNANLLSTFGGAEVVHLSRDGSDHAPLLLSYGGQERVVRNNWVSAESDVFINLKQKLKKTKTTLSQWSNRMILQRAQAEVKSYVHYEEEYWRQKVGIQWFVEGEKNTRFFHCLGQALVAAEAELFFQDQFLDRRAEVELTLLDYIPTVINDVENEMINSLLTFEEVKAVVFELNGDSASGPRAGHKY</sequence>
<dbReference type="InterPro" id="IPR036691">
    <property type="entry name" value="Endo/exonu/phosph_ase_sf"/>
</dbReference>
<keyword evidence="2" id="KW-1185">Reference proteome</keyword>
<gene>
    <name evidence="1" type="ORF">KY290_013484</name>
</gene>
<evidence type="ECO:0008006" key="3">
    <source>
        <dbReference type="Google" id="ProtNLM"/>
    </source>
</evidence>
<dbReference type="Gene3D" id="3.60.10.10">
    <property type="entry name" value="Endonuclease/exonuclease/phosphatase"/>
    <property type="match status" value="1"/>
</dbReference>
<proteinExistence type="predicted"/>
<dbReference type="EMBL" id="JAIVGD010000011">
    <property type="protein sequence ID" value="KAH0769503.1"/>
    <property type="molecule type" value="Genomic_DNA"/>
</dbReference>
<reference evidence="1 2" key="1">
    <citation type="journal article" date="2021" name="bioRxiv">
        <title>Chromosome-scale and haplotype-resolved genome assembly of a tetraploid potato cultivar.</title>
        <authorList>
            <person name="Sun H."/>
            <person name="Jiao W.-B."/>
            <person name="Krause K."/>
            <person name="Campoy J.A."/>
            <person name="Goel M."/>
            <person name="Folz-Donahue K."/>
            <person name="Kukat C."/>
            <person name="Huettel B."/>
            <person name="Schneeberger K."/>
        </authorList>
    </citation>
    <scope>NUCLEOTIDE SEQUENCE [LARGE SCALE GENOMIC DNA]</scope>
    <source>
        <strain evidence="1">SolTubOtavaFocal</strain>
        <tissue evidence="1">Leaves</tissue>
    </source>
</reference>
<organism evidence="1 2">
    <name type="scientific">Solanum tuberosum</name>
    <name type="common">Potato</name>
    <dbReference type="NCBI Taxonomy" id="4113"/>
    <lineage>
        <taxon>Eukaryota</taxon>
        <taxon>Viridiplantae</taxon>
        <taxon>Streptophyta</taxon>
        <taxon>Embryophyta</taxon>
        <taxon>Tracheophyta</taxon>
        <taxon>Spermatophyta</taxon>
        <taxon>Magnoliopsida</taxon>
        <taxon>eudicotyledons</taxon>
        <taxon>Gunneridae</taxon>
        <taxon>Pentapetalae</taxon>
        <taxon>asterids</taxon>
        <taxon>lamiids</taxon>
        <taxon>Solanales</taxon>
        <taxon>Solanaceae</taxon>
        <taxon>Solanoideae</taxon>
        <taxon>Solaneae</taxon>
        <taxon>Solanum</taxon>
    </lineage>
</organism>